<evidence type="ECO:0000313" key="2">
    <source>
        <dbReference type="Proteomes" id="UP000827872"/>
    </source>
</evidence>
<comment type="caution">
    <text evidence="1">The sequence shown here is derived from an EMBL/GenBank/DDBJ whole genome shotgun (WGS) entry which is preliminary data.</text>
</comment>
<gene>
    <name evidence="1" type="ORF">K3G42_019347</name>
</gene>
<reference evidence="1" key="1">
    <citation type="submission" date="2021-08" db="EMBL/GenBank/DDBJ databases">
        <title>The first chromosome-level gecko genome reveals the dynamic sex chromosomes of Neotropical dwarf geckos (Sphaerodactylidae: Sphaerodactylus).</title>
        <authorList>
            <person name="Pinto B.J."/>
            <person name="Keating S.E."/>
            <person name="Gamble T."/>
        </authorList>
    </citation>
    <scope>NUCLEOTIDE SEQUENCE</scope>
    <source>
        <strain evidence="1">TG3544</strain>
    </source>
</reference>
<evidence type="ECO:0000313" key="1">
    <source>
        <dbReference type="EMBL" id="KAH8003499.1"/>
    </source>
</evidence>
<protein>
    <submittedName>
        <fullName evidence="1">Uncharacterized protein</fullName>
    </submittedName>
</protein>
<accession>A0ACB8FDZ9</accession>
<sequence length="317" mass="36292">MGSSPEPETEQINSKKLLNDRFTVADSEYNKIPTTMSLVLARTEVAISIGLTRLNYGRWNSFQNIRMSLSRLLNCPIWKTQLVSYNRLPAVNGYQRMTLKFRSEEIPSLILNQHNQLAAKFDIIFSRVFHNTTINSLISASALRKIKTTFIQAHSELREHRASPVKIPVTNREEIKEILDDWKTLEADVKEIVDCQHSIRRTLFQSISSRHDSIIQKENLSRDKLSATSTEPVNLTGIAPTSSLLPQTPYVKSPVLNKQAELKGHSDSQTIIADYELDMRLSRVLHQEKFYNDHEKTWAQELGELETPQGMVEMSDQ</sequence>
<proteinExistence type="predicted"/>
<keyword evidence="2" id="KW-1185">Reference proteome</keyword>
<dbReference type="EMBL" id="CM037622">
    <property type="protein sequence ID" value="KAH8003499.1"/>
    <property type="molecule type" value="Genomic_DNA"/>
</dbReference>
<dbReference type="Proteomes" id="UP000827872">
    <property type="component" value="Linkage Group LG09"/>
</dbReference>
<organism evidence="1 2">
    <name type="scientific">Sphaerodactylus townsendi</name>
    <dbReference type="NCBI Taxonomy" id="933632"/>
    <lineage>
        <taxon>Eukaryota</taxon>
        <taxon>Metazoa</taxon>
        <taxon>Chordata</taxon>
        <taxon>Craniata</taxon>
        <taxon>Vertebrata</taxon>
        <taxon>Euteleostomi</taxon>
        <taxon>Lepidosauria</taxon>
        <taxon>Squamata</taxon>
        <taxon>Bifurcata</taxon>
        <taxon>Gekkota</taxon>
        <taxon>Sphaerodactylidae</taxon>
        <taxon>Sphaerodactylus</taxon>
    </lineage>
</organism>
<name>A0ACB8FDZ9_9SAUR</name>